<dbReference type="EMBL" id="BAABJV010000002">
    <property type="protein sequence ID" value="GAA4766344.1"/>
    <property type="molecule type" value="Genomic_DNA"/>
</dbReference>
<name>A0ABP8ZU88_9ACTN</name>
<organism evidence="1 2">
    <name type="scientific">Streptomyces sanyensis</name>
    <dbReference type="NCBI Taxonomy" id="568869"/>
    <lineage>
        <taxon>Bacteria</taxon>
        <taxon>Bacillati</taxon>
        <taxon>Actinomycetota</taxon>
        <taxon>Actinomycetes</taxon>
        <taxon>Kitasatosporales</taxon>
        <taxon>Streptomycetaceae</taxon>
        <taxon>Streptomyces</taxon>
    </lineage>
</organism>
<protein>
    <submittedName>
        <fullName evidence="1">Uncharacterized protein</fullName>
    </submittedName>
</protein>
<accession>A0ABP8ZU88</accession>
<proteinExistence type="predicted"/>
<gene>
    <name evidence="1" type="ORF">GCM10023329_10650</name>
</gene>
<dbReference type="Proteomes" id="UP001501147">
    <property type="component" value="Unassembled WGS sequence"/>
</dbReference>
<sequence length="143" mass="14904">MGEWMGADVVQLVGQAGPYLMSAAGAYGVAVFTRAESAAVDATANLGRRILQAVWHRRDEQGRGELEAAVQDAADAPEDADAAAALRQQLKRALREDTELLADLARMLPAAGETVNVTASGERSIAAKTIGTAVTGDNTTIKP</sequence>
<evidence type="ECO:0000313" key="2">
    <source>
        <dbReference type="Proteomes" id="UP001501147"/>
    </source>
</evidence>
<evidence type="ECO:0000313" key="1">
    <source>
        <dbReference type="EMBL" id="GAA4766344.1"/>
    </source>
</evidence>
<reference evidence="2" key="1">
    <citation type="journal article" date="2019" name="Int. J. Syst. Evol. Microbiol.">
        <title>The Global Catalogue of Microorganisms (GCM) 10K type strain sequencing project: providing services to taxonomists for standard genome sequencing and annotation.</title>
        <authorList>
            <consortium name="The Broad Institute Genomics Platform"/>
            <consortium name="The Broad Institute Genome Sequencing Center for Infectious Disease"/>
            <person name="Wu L."/>
            <person name="Ma J."/>
        </authorList>
    </citation>
    <scope>NUCLEOTIDE SEQUENCE [LARGE SCALE GENOMIC DNA]</scope>
    <source>
        <strain evidence="2">JCM 18324</strain>
    </source>
</reference>
<comment type="caution">
    <text evidence="1">The sequence shown here is derived from an EMBL/GenBank/DDBJ whole genome shotgun (WGS) entry which is preliminary data.</text>
</comment>
<keyword evidence="2" id="KW-1185">Reference proteome</keyword>